<evidence type="ECO:0000313" key="2">
    <source>
        <dbReference type="Proteomes" id="UP000192656"/>
    </source>
</evidence>
<dbReference type="AlphaFoldDB" id="A0A1W1Z5H7"/>
<accession>A0A1W1Z5H7</accession>
<sequence>MAEKTYFVVQAFEKKGKRLLAVQPTQCRSDDDAIGRAERDAKRFAGVVAFRQVADDETGEVLDEPVVLARHGELPANMADE</sequence>
<organism evidence="1 2">
    <name type="scientific">Fulvimarina manganoxydans</name>
    <dbReference type="NCBI Taxonomy" id="937218"/>
    <lineage>
        <taxon>Bacteria</taxon>
        <taxon>Pseudomonadati</taxon>
        <taxon>Pseudomonadota</taxon>
        <taxon>Alphaproteobacteria</taxon>
        <taxon>Hyphomicrobiales</taxon>
        <taxon>Aurantimonadaceae</taxon>
        <taxon>Fulvimarina</taxon>
    </lineage>
</organism>
<protein>
    <submittedName>
        <fullName evidence="1">Uncharacterized protein</fullName>
    </submittedName>
</protein>
<dbReference type="EMBL" id="FWXR01000002">
    <property type="protein sequence ID" value="SMC43371.1"/>
    <property type="molecule type" value="Genomic_DNA"/>
</dbReference>
<gene>
    <name evidence="1" type="ORF">SAMN06297251_102161</name>
</gene>
<evidence type="ECO:0000313" key="1">
    <source>
        <dbReference type="EMBL" id="SMC43371.1"/>
    </source>
</evidence>
<name>A0A1W1Z5H7_9HYPH</name>
<proteinExistence type="predicted"/>
<dbReference type="RefSeq" id="WP_084408620.1">
    <property type="nucleotide sequence ID" value="NZ_FWXR01000002.1"/>
</dbReference>
<keyword evidence="2" id="KW-1185">Reference proteome</keyword>
<reference evidence="1 2" key="1">
    <citation type="submission" date="2017-04" db="EMBL/GenBank/DDBJ databases">
        <authorList>
            <person name="Afonso C.L."/>
            <person name="Miller P.J."/>
            <person name="Scott M.A."/>
            <person name="Spackman E."/>
            <person name="Goraichik I."/>
            <person name="Dimitrov K.M."/>
            <person name="Suarez D.L."/>
            <person name="Swayne D.E."/>
        </authorList>
    </citation>
    <scope>NUCLEOTIDE SEQUENCE [LARGE SCALE GENOMIC DNA]</scope>
    <source>
        <strain evidence="1 2">CGMCC 1.10972</strain>
    </source>
</reference>
<dbReference type="Proteomes" id="UP000192656">
    <property type="component" value="Unassembled WGS sequence"/>
</dbReference>
<dbReference type="OrthoDB" id="8161952at2"/>